<protein>
    <submittedName>
        <fullName evidence="3">Vacuolar protein sorting-associated protein 28 homolog</fullName>
    </submittedName>
</protein>
<reference evidence="3" key="1">
    <citation type="submission" date="2016-06" db="UniProtKB">
        <authorList>
            <consortium name="WormBaseParasite"/>
        </authorList>
    </citation>
    <scope>IDENTIFICATION</scope>
</reference>
<dbReference type="EMBL" id="UYWY01008675">
    <property type="protein sequence ID" value="VDM31721.1"/>
    <property type="molecule type" value="Genomic_DNA"/>
</dbReference>
<keyword evidence="2" id="KW-1185">Reference proteome</keyword>
<dbReference type="AlphaFoldDB" id="A0A183U876"/>
<evidence type="ECO:0000313" key="3">
    <source>
        <dbReference type="WBParaSite" id="TCNE_0000469601-mRNA-1"/>
    </source>
</evidence>
<accession>A0A183U876</accession>
<reference evidence="1 2" key="2">
    <citation type="submission" date="2018-11" db="EMBL/GenBank/DDBJ databases">
        <authorList>
            <consortium name="Pathogen Informatics"/>
        </authorList>
    </citation>
    <scope>NUCLEOTIDE SEQUENCE [LARGE SCALE GENOMIC DNA]</scope>
</reference>
<evidence type="ECO:0000313" key="1">
    <source>
        <dbReference type="EMBL" id="VDM31721.1"/>
    </source>
</evidence>
<name>A0A183U876_TOXCA</name>
<evidence type="ECO:0000313" key="2">
    <source>
        <dbReference type="Proteomes" id="UP000050794"/>
    </source>
</evidence>
<dbReference type="Proteomes" id="UP000050794">
    <property type="component" value="Unassembled WGS sequence"/>
</dbReference>
<proteinExistence type="predicted"/>
<sequence length="107" mass="12154">MTDLVSEKDGFLERLTVLEFQRVLRTMDEFIDRCALLVGSGVNNILDSENWRASEVPGHFQLIVDECLRTHRLSDMFNTETKKAIASQHSLNVGGEPYVVVGFVLFH</sequence>
<dbReference type="WBParaSite" id="TCNE_0000469601-mRNA-1">
    <property type="protein sequence ID" value="TCNE_0000469601-mRNA-1"/>
    <property type="gene ID" value="TCNE_0000469601"/>
</dbReference>
<organism evidence="2 3">
    <name type="scientific">Toxocara canis</name>
    <name type="common">Canine roundworm</name>
    <dbReference type="NCBI Taxonomy" id="6265"/>
    <lineage>
        <taxon>Eukaryota</taxon>
        <taxon>Metazoa</taxon>
        <taxon>Ecdysozoa</taxon>
        <taxon>Nematoda</taxon>
        <taxon>Chromadorea</taxon>
        <taxon>Rhabditida</taxon>
        <taxon>Spirurina</taxon>
        <taxon>Ascaridomorpha</taxon>
        <taxon>Ascaridoidea</taxon>
        <taxon>Toxocaridae</taxon>
        <taxon>Toxocara</taxon>
    </lineage>
</organism>
<gene>
    <name evidence="1" type="ORF">TCNE_LOCUS4696</name>
</gene>